<evidence type="ECO:0000313" key="3">
    <source>
        <dbReference type="Proteomes" id="UP000002748"/>
    </source>
</evidence>
<feature type="region of interest" description="Disordered" evidence="1">
    <location>
        <begin position="1"/>
        <end position="25"/>
    </location>
</feature>
<gene>
    <name evidence="2" type="ORF">A1Q1_05774</name>
</gene>
<evidence type="ECO:0000256" key="1">
    <source>
        <dbReference type="SAM" id="MobiDB-lite"/>
    </source>
</evidence>
<dbReference type="AlphaFoldDB" id="J4U694"/>
<reference evidence="2 3" key="1">
    <citation type="journal article" date="2012" name="Eukaryot. Cell">
        <title>Draft genome sequence of CBS 2479, the standard type strain of Trichosporon asahii.</title>
        <authorList>
            <person name="Yang R.Y."/>
            <person name="Li H.T."/>
            <person name="Zhu H."/>
            <person name="Zhou G.P."/>
            <person name="Wang M."/>
            <person name="Wang L."/>
        </authorList>
    </citation>
    <scope>NUCLEOTIDE SEQUENCE [LARGE SCALE GENOMIC DNA]</scope>
    <source>
        <strain evidence="3">ATCC 90039 / CBS 2479 / JCM 2466 / KCTC 7840 / NCYC 2677 / UAMH 7654</strain>
    </source>
</reference>
<dbReference type="KEGG" id="tasa:A1Q1_05774"/>
<accession>J4U694</accession>
<dbReference type="EMBL" id="ALBS01000322">
    <property type="protein sequence ID" value="EJT45625.1"/>
    <property type="molecule type" value="Genomic_DNA"/>
</dbReference>
<dbReference type="VEuPathDB" id="FungiDB:A1Q1_05774"/>
<protein>
    <submittedName>
        <fullName evidence="2">Uncharacterized protein</fullName>
    </submittedName>
</protein>
<organism evidence="2 3">
    <name type="scientific">Trichosporon asahii var. asahii (strain ATCC 90039 / CBS 2479 / JCM 2466 / KCTC 7840 / NBRC 103889/ NCYC 2677 / UAMH 7654)</name>
    <name type="common">Yeast</name>
    <dbReference type="NCBI Taxonomy" id="1186058"/>
    <lineage>
        <taxon>Eukaryota</taxon>
        <taxon>Fungi</taxon>
        <taxon>Dikarya</taxon>
        <taxon>Basidiomycota</taxon>
        <taxon>Agaricomycotina</taxon>
        <taxon>Tremellomycetes</taxon>
        <taxon>Trichosporonales</taxon>
        <taxon>Trichosporonaceae</taxon>
        <taxon>Trichosporon</taxon>
    </lineage>
</organism>
<proteinExistence type="predicted"/>
<dbReference type="HOGENOM" id="CLU_1983129_0_0_1"/>
<name>J4U694_TRIAS</name>
<dbReference type="Proteomes" id="UP000002748">
    <property type="component" value="Unassembled WGS sequence"/>
</dbReference>
<sequence>MVNAIAPRDGTAQGGEAPAGEEQKNAELDKVEAACKDTCKPVTTLFTDEKTKPCVSLPEDKLKEDANCRKVYCQALKDVLTCSKCQFRALGQDPESNSGASEYFKQVEEQEGAKWCKDTGVDLASA</sequence>
<evidence type="ECO:0000313" key="2">
    <source>
        <dbReference type="EMBL" id="EJT45625.1"/>
    </source>
</evidence>
<dbReference type="GeneID" id="25989286"/>
<dbReference type="RefSeq" id="XP_014176458.1">
    <property type="nucleotide sequence ID" value="XM_014320983.1"/>
</dbReference>
<comment type="caution">
    <text evidence="2">The sequence shown here is derived from an EMBL/GenBank/DDBJ whole genome shotgun (WGS) entry which is preliminary data.</text>
</comment>